<organism evidence="1 2">
    <name type="scientific">Leucobacter coleopterorum</name>
    <dbReference type="NCBI Taxonomy" id="2714933"/>
    <lineage>
        <taxon>Bacteria</taxon>
        <taxon>Bacillati</taxon>
        <taxon>Actinomycetota</taxon>
        <taxon>Actinomycetes</taxon>
        <taxon>Micrococcales</taxon>
        <taxon>Microbacteriaceae</taxon>
        <taxon>Leucobacter</taxon>
    </lineage>
</organism>
<sequence length="357" mass="38034">MLAGLSANLDHGELPTGFREPEWNTVAGLQAWVLAAAQGLARDLDARNGNDMYARSINRALAATRVEKPLAESPVDALDVGTEATSAIEGSAEGTASVSTATPPTAPDSILAKAEGLAAQQAYGEAIPLYAEAAKLLESGGWLERSGLAFAEAAQCAALANEEETSHQFFTAAVSRLRTGGSNTGTLSAVLTAWAPIAARMNDPETLLRITQEELQRFEEFNAEGLSEDLAERRRSEWLLERATLRDTFARSLAAAAPEQRPSGFGLEQAAAEATSAGEEFAQLGRIADAAHAFWLAGKVQLENGQTTDALWSLESAFEGFSVAQRREERAHTASELIDLLRQTGQPERADEIVAQL</sequence>
<evidence type="ECO:0000313" key="1">
    <source>
        <dbReference type="EMBL" id="QIM18307.1"/>
    </source>
</evidence>
<name>A0ABX6JZA9_9MICO</name>
<dbReference type="RefSeq" id="WP_166329767.1">
    <property type="nucleotide sequence ID" value="NZ_CP049933.1"/>
</dbReference>
<dbReference type="Proteomes" id="UP000503441">
    <property type="component" value="Chromosome"/>
</dbReference>
<proteinExistence type="predicted"/>
<evidence type="ECO:0000313" key="2">
    <source>
        <dbReference type="Proteomes" id="UP000503441"/>
    </source>
</evidence>
<keyword evidence="2" id="KW-1185">Reference proteome</keyword>
<evidence type="ECO:0008006" key="3">
    <source>
        <dbReference type="Google" id="ProtNLM"/>
    </source>
</evidence>
<accession>A0ABX6JZA9</accession>
<dbReference type="EMBL" id="CP049933">
    <property type="protein sequence ID" value="QIM18307.1"/>
    <property type="molecule type" value="Genomic_DNA"/>
</dbReference>
<gene>
    <name evidence="1" type="ORF">G7066_05955</name>
</gene>
<reference evidence="1 2" key="1">
    <citation type="submission" date="2020-03" db="EMBL/GenBank/DDBJ databases">
        <title>Leucobacter sp. nov., isolated from beetles.</title>
        <authorList>
            <person name="Hyun D.-W."/>
            <person name="Bae J.-W."/>
        </authorList>
    </citation>
    <scope>NUCLEOTIDE SEQUENCE [LARGE SCALE GENOMIC DNA]</scope>
    <source>
        <strain evidence="1 2">HDW9A</strain>
    </source>
</reference>
<protein>
    <recommendedName>
        <fullName evidence="3">Tetratricopeptide repeat-containing protein</fullName>
    </recommendedName>
</protein>